<gene>
    <name evidence="1" type="ORF">CEK71_02210</name>
</gene>
<dbReference type="EMBL" id="CP022129">
    <property type="protein sequence ID" value="ASF44972.1"/>
    <property type="molecule type" value="Genomic_DNA"/>
</dbReference>
<evidence type="ECO:0000313" key="1">
    <source>
        <dbReference type="EMBL" id="ASF44972.1"/>
    </source>
</evidence>
<sequence>MPNPPIIATRLWLESVIIGHTLCPFAKRELERGSIHFCTEADTDPETCLHQLIGECVRLDNDSNIATTLIIYSHGFSDFYAYLDFLALAEALLASQGYEGVYQLASFHPDYCFAQAAADDAANYTNRSPYPMLHLLRESDIEQAVSSHPDPDGIPERNIRHTRQLGLNQMQALLAACYRQKP</sequence>
<accession>A0A1Z4BUR5</accession>
<dbReference type="InterPro" id="IPR009858">
    <property type="entry name" value="DUF1415"/>
</dbReference>
<reference evidence="1 2" key="1">
    <citation type="submission" date="2017-06" db="EMBL/GenBank/DDBJ databases">
        <title>Genome Sequencing of the methanotroph Methylovulum psychrotolerants str. HV10-M2 isolated from a high-altitude environment.</title>
        <authorList>
            <person name="Mateos-Rivera A."/>
        </authorList>
    </citation>
    <scope>NUCLEOTIDE SEQUENCE [LARGE SCALE GENOMIC DNA]</scope>
    <source>
        <strain evidence="1 2">HV10_M2</strain>
    </source>
</reference>
<keyword evidence="2" id="KW-1185">Reference proteome</keyword>
<proteinExistence type="predicted"/>
<dbReference type="Pfam" id="PF07209">
    <property type="entry name" value="DUF1415"/>
    <property type="match status" value="1"/>
</dbReference>
<protein>
    <recommendedName>
        <fullName evidence="3">DUF1415 domain-containing protein</fullName>
    </recommendedName>
</protein>
<dbReference type="Proteomes" id="UP000197019">
    <property type="component" value="Chromosome"/>
</dbReference>
<dbReference type="KEGG" id="mpsy:CEK71_02210"/>
<dbReference type="RefSeq" id="WP_088617855.1">
    <property type="nucleotide sequence ID" value="NZ_CP022129.1"/>
</dbReference>
<name>A0A1Z4BUR5_9GAMM</name>
<organism evidence="1 2">
    <name type="scientific">Methylovulum psychrotolerans</name>
    <dbReference type="NCBI Taxonomy" id="1704499"/>
    <lineage>
        <taxon>Bacteria</taxon>
        <taxon>Pseudomonadati</taxon>
        <taxon>Pseudomonadota</taxon>
        <taxon>Gammaproteobacteria</taxon>
        <taxon>Methylococcales</taxon>
        <taxon>Methylococcaceae</taxon>
        <taxon>Methylovulum</taxon>
    </lineage>
</organism>
<evidence type="ECO:0000313" key="2">
    <source>
        <dbReference type="Proteomes" id="UP000197019"/>
    </source>
</evidence>
<dbReference type="OrthoDB" id="277390at2"/>
<evidence type="ECO:0008006" key="3">
    <source>
        <dbReference type="Google" id="ProtNLM"/>
    </source>
</evidence>
<dbReference type="AlphaFoldDB" id="A0A1Z4BUR5"/>